<feature type="signal peptide" evidence="1">
    <location>
        <begin position="1"/>
        <end position="18"/>
    </location>
</feature>
<dbReference type="Proteomes" id="UP000249619">
    <property type="component" value="Unassembled WGS sequence"/>
</dbReference>
<reference evidence="3" key="1">
    <citation type="submission" date="2018-05" db="EMBL/GenBank/DDBJ databases">
        <title>Draft genome sequence of Stemphylium lycopersici strain CIDEFI 213.</title>
        <authorList>
            <person name="Medina R."/>
            <person name="Franco M.E.E."/>
            <person name="Lucentini C.G."/>
            <person name="Saparrat M.C.N."/>
            <person name="Balatti P.A."/>
        </authorList>
    </citation>
    <scope>NUCLEOTIDE SEQUENCE [LARGE SCALE GENOMIC DNA]</scope>
    <source>
        <strain evidence="3">CIDEFI 213</strain>
    </source>
</reference>
<proteinExistence type="predicted"/>
<feature type="chain" id="PRO_5016645153" evidence="1">
    <location>
        <begin position="19"/>
        <end position="187"/>
    </location>
</feature>
<dbReference type="EMBL" id="QGDH01000066">
    <property type="protein sequence ID" value="RAR10301.1"/>
    <property type="molecule type" value="Genomic_DNA"/>
</dbReference>
<evidence type="ECO:0000313" key="3">
    <source>
        <dbReference type="Proteomes" id="UP000249619"/>
    </source>
</evidence>
<gene>
    <name evidence="2" type="ORF">DDE83_005072</name>
</gene>
<keyword evidence="3" id="KW-1185">Reference proteome</keyword>
<name>A0A364N2X8_STELY</name>
<dbReference type="AlphaFoldDB" id="A0A364N2X8"/>
<comment type="caution">
    <text evidence="2">The sequence shown here is derived from an EMBL/GenBank/DDBJ whole genome shotgun (WGS) entry which is preliminary data.</text>
</comment>
<sequence>MLFSKIAFLSGLAAITAAQDTNFDFGNIPAECTDVCAQVGSITNGCKNDSNDNSSEVLKCICTANRANVLIPQCQACVRQYNGNNNNDSDNDDSYRLLTDCNYVTTTYNPSLATETVSVTDTNTVTNTDTNTVTNTNTDTVISTATVMPTGDDNDDDSNTSNPAAPMKTAGAALGLGAFGIAALGLL</sequence>
<protein>
    <submittedName>
        <fullName evidence="2">Gpi anchored protein</fullName>
    </submittedName>
</protein>
<keyword evidence="1" id="KW-0732">Signal</keyword>
<evidence type="ECO:0000313" key="2">
    <source>
        <dbReference type="EMBL" id="RAR10301.1"/>
    </source>
</evidence>
<dbReference type="STRING" id="183478.A0A364N2X8"/>
<dbReference type="OrthoDB" id="4843554at2759"/>
<evidence type="ECO:0000256" key="1">
    <source>
        <dbReference type="SAM" id="SignalP"/>
    </source>
</evidence>
<organism evidence="2 3">
    <name type="scientific">Stemphylium lycopersici</name>
    <name type="common">Tomato gray leaf spot disease fungus</name>
    <name type="synonym">Thyrospora lycopersici</name>
    <dbReference type="NCBI Taxonomy" id="183478"/>
    <lineage>
        <taxon>Eukaryota</taxon>
        <taxon>Fungi</taxon>
        <taxon>Dikarya</taxon>
        <taxon>Ascomycota</taxon>
        <taxon>Pezizomycotina</taxon>
        <taxon>Dothideomycetes</taxon>
        <taxon>Pleosporomycetidae</taxon>
        <taxon>Pleosporales</taxon>
        <taxon>Pleosporineae</taxon>
        <taxon>Pleosporaceae</taxon>
        <taxon>Stemphylium</taxon>
    </lineage>
</organism>
<accession>A0A364N2X8</accession>